<evidence type="ECO:0000259" key="1">
    <source>
        <dbReference type="Pfam" id="PF00535"/>
    </source>
</evidence>
<dbReference type="Pfam" id="PF00535">
    <property type="entry name" value="Glycos_transf_2"/>
    <property type="match status" value="1"/>
</dbReference>
<proteinExistence type="predicted"/>
<feature type="domain" description="Glycosyltransferase 2-like" evidence="1">
    <location>
        <begin position="6"/>
        <end position="174"/>
    </location>
</feature>
<sequence>MKQVDIALATYNGEKFIREQIESIQKQTYSNWRLWISDDCSSDSTVSVINELMLMDERINLINCCRQGGVINNFNKALMHTTAEYILLCDQDDIWPSERLSNLVDAIYRIEREKDNSGIMVFTDLCLIDEEKNIIAESFYKVNKINPNSNLKREKLLWNSSVYGCTVIMNRKLLNASLPIPQFAHMHDQWLALNASRNDGLYYYEYASIFYRQHTGNVVGGNKKNWFQKSRSIKKNLKTISNCTKNTIACLRHEAKQNNQGYNYFTNVSFAFKEVLPSILSGKRKIFSLLVFIGLIIKR</sequence>
<name>A0A6B9XYA8_ENTCL</name>
<accession>A0A6B9XYA8</accession>
<dbReference type="Gene3D" id="3.90.550.10">
    <property type="entry name" value="Spore Coat Polysaccharide Biosynthesis Protein SpsA, Chain A"/>
    <property type="match status" value="1"/>
</dbReference>
<keyword evidence="2" id="KW-0808">Transferase</keyword>
<dbReference type="InterPro" id="IPR001173">
    <property type="entry name" value="Glyco_trans_2-like"/>
</dbReference>
<reference evidence="2" key="1">
    <citation type="submission" date="2019-03" db="EMBL/GenBank/DDBJ databases">
        <title>Genetic characterization of the O-antigen and development of a molecular serotyping scheme for Enterobacter cloacae.</title>
        <authorList>
            <person name="Li Y."/>
            <person name="Huang J."/>
            <person name="Wang X."/>
            <person name="Xu C."/>
            <person name="Han T."/>
            <person name="Guo X."/>
        </authorList>
    </citation>
    <scope>NUCLEOTIDE SEQUENCE</scope>
    <source>
        <strain evidence="2">NCTC 11573</strain>
    </source>
</reference>
<protein>
    <submittedName>
        <fullName evidence="2">UDP-Glc:alpha-D-GlcNAc-diphosphoundecaprenol beta-1,3-glucosyltransferase WfgD</fullName>
    </submittedName>
</protein>
<dbReference type="InterPro" id="IPR029044">
    <property type="entry name" value="Nucleotide-diphossugar_trans"/>
</dbReference>
<organism evidence="2">
    <name type="scientific">Enterobacter cloacae</name>
    <dbReference type="NCBI Taxonomy" id="550"/>
    <lineage>
        <taxon>Bacteria</taxon>
        <taxon>Pseudomonadati</taxon>
        <taxon>Pseudomonadota</taxon>
        <taxon>Gammaproteobacteria</taxon>
        <taxon>Enterobacterales</taxon>
        <taxon>Enterobacteriaceae</taxon>
        <taxon>Enterobacter</taxon>
        <taxon>Enterobacter cloacae complex</taxon>
    </lineage>
</organism>
<dbReference type="GO" id="GO:0016758">
    <property type="term" value="F:hexosyltransferase activity"/>
    <property type="evidence" value="ECO:0007669"/>
    <property type="project" value="UniProtKB-ARBA"/>
</dbReference>
<dbReference type="EMBL" id="MK595716">
    <property type="protein sequence ID" value="QHR93103.1"/>
    <property type="molecule type" value="Genomic_DNA"/>
</dbReference>
<dbReference type="AlphaFoldDB" id="A0A6B9XYA8"/>
<dbReference type="SUPFAM" id="SSF53448">
    <property type="entry name" value="Nucleotide-diphospho-sugar transferases"/>
    <property type="match status" value="1"/>
</dbReference>
<dbReference type="CDD" id="cd04196">
    <property type="entry name" value="GT_2_like_d"/>
    <property type="match status" value="1"/>
</dbReference>
<evidence type="ECO:0000313" key="2">
    <source>
        <dbReference type="EMBL" id="QHR93103.1"/>
    </source>
</evidence>
<dbReference type="PANTHER" id="PTHR22916:SF3">
    <property type="entry name" value="UDP-GLCNAC:BETAGAL BETA-1,3-N-ACETYLGLUCOSAMINYLTRANSFERASE-LIKE PROTEIN 1"/>
    <property type="match status" value="1"/>
</dbReference>
<dbReference type="PANTHER" id="PTHR22916">
    <property type="entry name" value="GLYCOSYLTRANSFERASE"/>
    <property type="match status" value="1"/>
</dbReference>